<protein>
    <submittedName>
        <fullName evidence="1">Uncharacterized protein</fullName>
    </submittedName>
</protein>
<organism evidence="1">
    <name type="scientific">Rhizophora mucronata</name>
    <name type="common">Asiatic mangrove</name>
    <dbReference type="NCBI Taxonomy" id="61149"/>
    <lineage>
        <taxon>Eukaryota</taxon>
        <taxon>Viridiplantae</taxon>
        <taxon>Streptophyta</taxon>
        <taxon>Embryophyta</taxon>
        <taxon>Tracheophyta</taxon>
        <taxon>Spermatophyta</taxon>
        <taxon>Magnoliopsida</taxon>
        <taxon>eudicotyledons</taxon>
        <taxon>Gunneridae</taxon>
        <taxon>Pentapetalae</taxon>
        <taxon>rosids</taxon>
        <taxon>fabids</taxon>
        <taxon>Malpighiales</taxon>
        <taxon>Rhizophoraceae</taxon>
        <taxon>Rhizophora</taxon>
    </lineage>
</organism>
<name>A0A2P2R4N2_RHIMU</name>
<dbReference type="EMBL" id="GGEC01093674">
    <property type="protein sequence ID" value="MBX74158.1"/>
    <property type="molecule type" value="Transcribed_RNA"/>
</dbReference>
<reference evidence="1" key="1">
    <citation type="submission" date="2018-02" db="EMBL/GenBank/DDBJ databases">
        <title>Rhizophora mucronata_Transcriptome.</title>
        <authorList>
            <person name="Meera S.P."/>
            <person name="Sreeshan A."/>
            <person name="Augustine A."/>
        </authorList>
    </citation>
    <scope>NUCLEOTIDE SEQUENCE</scope>
    <source>
        <tissue evidence="1">Leaf</tissue>
    </source>
</reference>
<proteinExistence type="predicted"/>
<sequence>MVIHQNPARHTTPEITLMVSENSMCRNISARN</sequence>
<dbReference type="AlphaFoldDB" id="A0A2P2R4N2"/>
<accession>A0A2P2R4N2</accession>
<evidence type="ECO:0000313" key="1">
    <source>
        <dbReference type="EMBL" id="MBX74158.1"/>
    </source>
</evidence>